<gene>
    <name evidence="2" type="ORF">QNI19_23075</name>
</gene>
<dbReference type="Proteomes" id="UP001228581">
    <property type="component" value="Unassembled WGS sequence"/>
</dbReference>
<evidence type="ECO:0000313" key="2">
    <source>
        <dbReference type="EMBL" id="MDJ1495837.1"/>
    </source>
</evidence>
<evidence type="ECO:0000256" key="1">
    <source>
        <dbReference type="SAM" id="Phobius"/>
    </source>
</evidence>
<comment type="caution">
    <text evidence="2">The sequence shown here is derived from an EMBL/GenBank/DDBJ whole genome shotgun (WGS) entry which is preliminary data.</text>
</comment>
<keyword evidence="3" id="KW-1185">Reference proteome</keyword>
<evidence type="ECO:0000313" key="3">
    <source>
        <dbReference type="Proteomes" id="UP001228581"/>
    </source>
</evidence>
<sequence>MVTWKQLFTDKKQRKTLIILFIVSNGLFVITASYTLYFREVWFDTLKKPLVNTKSISKIEIREGSWKWSDKEWRFSHDAKLTIVDKKAIETFCTILQSAPAKYIDNIRPIHWLNIYFTQNGEENLSIVLKVNYQDETFIEYDDHTYNGTSIAELIRRQSLGKLEEKNK</sequence>
<keyword evidence="1" id="KW-0472">Membrane</keyword>
<feature type="transmembrane region" description="Helical" evidence="1">
    <location>
        <begin position="17"/>
        <end position="38"/>
    </location>
</feature>
<keyword evidence="1" id="KW-1133">Transmembrane helix</keyword>
<protein>
    <recommendedName>
        <fullName evidence="4">DUF1499 domain-containing protein</fullName>
    </recommendedName>
</protein>
<dbReference type="EMBL" id="JASJOT010000017">
    <property type="protein sequence ID" value="MDJ1495837.1"/>
    <property type="molecule type" value="Genomic_DNA"/>
</dbReference>
<dbReference type="RefSeq" id="WP_314000200.1">
    <property type="nucleotide sequence ID" value="NZ_JASJOR010000020.1"/>
</dbReference>
<evidence type="ECO:0008006" key="4">
    <source>
        <dbReference type="Google" id="ProtNLM"/>
    </source>
</evidence>
<reference evidence="2 3" key="1">
    <citation type="submission" date="2023-05" db="EMBL/GenBank/DDBJ databases">
        <authorList>
            <person name="Zhang X."/>
        </authorList>
    </citation>
    <scope>NUCLEOTIDE SEQUENCE [LARGE SCALE GENOMIC DNA]</scope>
    <source>
        <strain evidence="2 3">DM2B3-1</strain>
    </source>
</reference>
<keyword evidence="1" id="KW-0812">Transmembrane</keyword>
<proteinExistence type="predicted"/>
<name>A0ABT7CQ41_9BACT</name>
<organism evidence="2 3">
    <name type="scientific">Xanthocytophaga flava</name>
    <dbReference type="NCBI Taxonomy" id="3048013"/>
    <lineage>
        <taxon>Bacteria</taxon>
        <taxon>Pseudomonadati</taxon>
        <taxon>Bacteroidota</taxon>
        <taxon>Cytophagia</taxon>
        <taxon>Cytophagales</taxon>
        <taxon>Rhodocytophagaceae</taxon>
        <taxon>Xanthocytophaga</taxon>
    </lineage>
</organism>
<accession>A0ABT7CQ41</accession>